<dbReference type="GO" id="GO:0005737">
    <property type="term" value="C:cytoplasm"/>
    <property type="evidence" value="ECO:0007669"/>
    <property type="project" value="UniProtKB-SubCell"/>
</dbReference>
<dbReference type="AlphaFoldDB" id="A0AAX3VV65"/>
<dbReference type="InterPro" id="IPR051271">
    <property type="entry name" value="2C-system_Tx_regulators"/>
</dbReference>
<evidence type="ECO:0000256" key="1">
    <source>
        <dbReference type="ARBA" id="ARBA00004496"/>
    </source>
</evidence>
<evidence type="ECO:0000256" key="5">
    <source>
        <dbReference type="ARBA" id="ARBA00023015"/>
    </source>
</evidence>
<dbReference type="GO" id="GO:0003677">
    <property type="term" value="F:DNA binding"/>
    <property type="evidence" value="ECO:0007669"/>
    <property type="project" value="UniProtKB-KW"/>
</dbReference>
<accession>A0AAX3VV65</accession>
<sequence length="226" mass="24780">MIKILIVEDDPAIAEIHRRFVQRLAGFEVLGVALTLFDAREQIGILKPDLVLLDVWLPDGEGFALLRELRQAVACLDVILLTAAREATALQEAMRLGVVDFILKPVVFERLRDTLDNYCQSRAALAALADIDQQAVDALFGTPLQQVAAGGLPKGIDALTLQRVLAALTGVGASAEEIGNRVGVSRTTARRYLEFLVGQQLASPELEYGTVGRPERRYQAIQKRQH</sequence>
<gene>
    <name evidence="12" type="ORF">QLQ87_04480</name>
</gene>
<dbReference type="Gene3D" id="3.40.50.2300">
    <property type="match status" value="1"/>
</dbReference>
<reference evidence="12" key="1">
    <citation type="submission" date="2023-05" db="EMBL/GenBank/DDBJ databases">
        <title>Aeromonas salmonicida 57, complete genome.</title>
        <authorList>
            <person name="Shao L."/>
        </authorList>
    </citation>
    <scope>NUCLEOTIDE SEQUENCE</scope>
    <source>
        <strain evidence="12">57</strain>
    </source>
</reference>
<dbReference type="PANTHER" id="PTHR45526">
    <property type="entry name" value="TRANSCRIPTIONAL REGULATORY PROTEIN DPIA"/>
    <property type="match status" value="1"/>
</dbReference>
<evidence type="ECO:0000256" key="7">
    <source>
        <dbReference type="ARBA" id="ARBA00023159"/>
    </source>
</evidence>
<evidence type="ECO:0000256" key="2">
    <source>
        <dbReference type="ARBA" id="ARBA00022490"/>
    </source>
</evidence>
<dbReference type="InterPro" id="IPR011006">
    <property type="entry name" value="CheY-like_superfamily"/>
</dbReference>
<evidence type="ECO:0000256" key="10">
    <source>
        <dbReference type="PROSITE-ProRule" id="PRU00169"/>
    </source>
</evidence>
<evidence type="ECO:0000256" key="8">
    <source>
        <dbReference type="ARBA" id="ARBA00023163"/>
    </source>
</evidence>
<evidence type="ECO:0000256" key="4">
    <source>
        <dbReference type="ARBA" id="ARBA00023012"/>
    </source>
</evidence>
<dbReference type="GO" id="GO:0000156">
    <property type="term" value="F:phosphorelay response regulator activity"/>
    <property type="evidence" value="ECO:0007669"/>
    <property type="project" value="TreeGrafter"/>
</dbReference>
<dbReference type="RefSeq" id="WP_282684260.1">
    <property type="nucleotide sequence ID" value="NZ_CP124841.1"/>
</dbReference>
<dbReference type="SMART" id="SM00448">
    <property type="entry name" value="REC"/>
    <property type="match status" value="1"/>
</dbReference>
<dbReference type="InterPro" id="IPR024187">
    <property type="entry name" value="Sig_transdc_resp-reg_cit/mal"/>
</dbReference>
<keyword evidence="3 10" id="KW-0597">Phosphoprotein</keyword>
<dbReference type="Pfam" id="PF00072">
    <property type="entry name" value="Response_reg"/>
    <property type="match status" value="1"/>
</dbReference>
<name>A0AAX3VV65_AERSA</name>
<dbReference type="PIRSF" id="PIRSF006171">
    <property type="entry name" value="RR_citrat_malat"/>
    <property type="match status" value="1"/>
</dbReference>
<evidence type="ECO:0000313" key="13">
    <source>
        <dbReference type="Proteomes" id="UP001239426"/>
    </source>
</evidence>
<protein>
    <recommendedName>
        <fullName evidence="9">Transcriptional regulatory protein</fullName>
    </recommendedName>
</protein>
<dbReference type="Proteomes" id="UP001239426">
    <property type="component" value="Chromosome"/>
</dbReference>
<keyword evidence="7 9" id="KW-0010">Activator</keyword>
<evidence type="ECO:0000259" key="11">
    <source>
        <dbReference type="PROSITE" id="PS50110"/>
    </source>
</evidence>
<feature type="domain" description="Response regulatory" evidence="11">
    <location>
        <begin position="3"/>
        <end position="119"/>
    </location>
</feature>
<dbReference type="InterPro" id="IPR001789">
    <property type="entry name" value="Sig_transdc_resp-reg_receiver"/>
</dbReference>
<evidence type="ECO:0000313" key="12">
    <source>
        <dbReference type="EMBL" id="WHF37616.1"/>
    </source>
</evidence>
<dbReference type="PROSITE" id="PS50110">
    <property type="entry name" value="RESPONSE_REGULATORY"/>
    <property type="match status" value="1"/>
</dbReference>
<proteinExistence type="predicted"/>
<dbReference type="Pfam" id="PF20714">
    <property type="entry name" value="HTH_64"/>
    <property type="match status" value="1"/>
</dbReference>
<dbReference type="InterPro" id="IPR048714">
    <property type="entry name" value="DpiA-like_HTH"/>
</dbReference>
<keyword evidence="8 9" id="KW-0804">Transcription</keyword>
<organism evidence="12 13">
    <name type="scientific">Aeromonas salmonicida</name>
    <dbReference type="NCBI Taxonomy" id="645"/>
    <lineage>
        <taxon>Bacteria</taxon>
        <taxon>Pseudomonadati</taxon>
        <taxon>Pseudomonadota</taxon>
        <taxon>Gammaproteobacteria</taxon>
        <taxon>Aeromonadales</taxon>
        <taxon>Aeromonadaceae</taxon>
        <taxon>Aeromonas</taxon>
    </lineage>
</organism>
<evidence type="ECO:0000256" key="9">
    <source>
        <dbReference type="PIRNR" id="PIRNR006171"/>
    </source>
</evidence>
<dbReference type="GO" id="GO:0003700">
    <property type="term" value="F:DNA-binding transcription factor activity"/>
    <property type="evidence" value="ECO:0007669"/>
    <property type="project" value="InterPro"/>
</dbReference>
<comment type="subcellular location">
    <subcellularLocation>
        <location evidence="1 9">Cytoplasm</location>
    </subcellularLocation>
</comment>
<keyword evidence="4 9" id="KW-0902">Two-component regulatory system</keyword>
<feature type="modified residue" description="4-aspartylphosphate" evidence="10">
    <location>
        <position position="54"/>
    </location>
</feature>
<keyword evidence="2 9" id="KW-0963">Cytoplasm</keyword>
<dbReference type="EMBL" id="CP124841">
    <property type="protein sequence ID" value="WHF37616.1"/>
    <property type="molecule type" value="Genomic_DNA"/>
</dbReference>
<keyword evidence="5 9" id="KW-0805">Transcription regulation</keyword>
<dbReference type="SUPFAM" id="SSF52172">
    <property type="entry name" value="CheY-like"/>
    <property type="match status" value="1"/>
</dbReference>
<evidence type="ECO:0000256" key="3">
    <source>
        <dbReference type="ARBA" id="ARBA00022553"/>
    </source>
</evidence>
<keyword evidence="6 9" id="KW-0238">DNA-binding</keyword>
<dbReference type="PANTHER" id="PTHR45526:SF1">
    <property type="entry name" value="TRANSCRIPTIONAL REGULATORY PROTEIN DCUR-RELATED"/>
    <property type="match status" value="1"/>
</dbReference>
<evidence type="ECO:0000256" key="6">
    <source>
        <dbReference type="ARBA" id="ARBA00023125"/>
    </source>
</evidence>